<dbReference type="Proteomes" id="UP000887540">
    <property type="component" value="Unplaced"/>
</dbReference>
<evidence type="ECO:0000313" key="1">
    <source>
        <dbReference type="Proteomes" id="UP000887540"/>
    </source>
</evidence>
<dbReference type="AlphaFoldDB" id="A0A914ED44"/>
<proteinExistence type="predicted"/>
<sequence>MYVADPPFAWTQIEIFGASVKCVPQGARKWMKAFGLIHSSMTCDRCQEPMRDAKQGRGRYWICEKKRVPFWTNESK</sequence>
<organism evidence="1 2">
    <name type="scientific">Acrobeloides nanus</name>
    <dbReference type="NCBI Taxonomy" id="290746"/>
    <lineage>
        <taxon>Eukaryota</taxon>
        <taxon>Metazoa</taxon>
        <taxon>Ecdysozoa</taxon>
        <taxon>Nematoda</taxon>
        <taxon>Chromadorea</taxon>
        <taxon>Rhabditida</taxon>
        <taxon>Tylenchina</taxon>
        <taxon>Cephalobomorpha</taxon>
        <taxon>Cephaloboidea</taxon>
        <taxon>Cephalobidae</taxon>
        <taxon>Acrobeloides</taxon>
    </lineage>
</organism>
<reference evidence="2" key="1">
    <citation type="submission" date="2022-11" db="UniProtKB">
        <authorList>
            <consortium name="WormBaseParasite"/>
        </authorList>
    </citation>
    <scope>IDENTIFICATION</scope>
</reference>
<keyword evidence="1" id="KW-1185">Reference proteome</keyword>
<protein>
    <submittedName>
        <fullName evidence="2">Uncharacterized protein</fullName>
    </submittedName>
</protein>
<dbReference type="WBParaSite" id="ACRNAN_scaffold697.g18497.t1">
    <property type="protein sequence ID" value="ACRNAN_scaffold697.g18497.t1"/>
    <property type="gene ID" value="ACRNAN_scaffold697.g18497"/>
</dbReference>
<name>A0A914ED44_9BILA</name>
<accession>A0A914ED44</accession>
<evidence type="ECO:0000313" key="2">
    <source>
        <dbReference type="WBParaSite" id="ACRNAN_scaffold697.g18497.t1"/>
    </source>
</evidence>